<dbReference type="EMBL" id="HG992341">
    <property type="protein sequence ID" value="CAE6738064.1"/>
    <property type="molecule type" value="Genomic_DNA"/>
</dbReference>
<dbReference type="PANTHER" id="PTHR30349:SF41">
    <property type="entry name" value="INTEGRASE_RECOMBINASE PROTEIN MJ0367-RELATED"/>
    <property type="match status" value="1"/>
</dbReference>
<proteinExistence type="inferred from homology"/>
<evidence type="ECO:0000256" key="4">
    <source>
        <dbReference type="ARBA" id="ARBA00023172"/>
    </source>
</evidence>
<evidence type="ECO:0000313" key="8">
    <source>
        <dbReference type="Proteomes" id="UP000835243"/>
    </source>
</evidence>
<accession>A0A8D6VG31</accession>
<dbReference type="Proteomes" id="UP000835243">
    <property type="component" value="Chromosome"/>
</dbReference>
<comment type="similarity">
    <text evidence="1">Belongs to the 'phage' integrase family.</text>
</comment>
<evidence type="ECO:0000313" key="6">
    <source>
        <dbReference type="EMBL" id="CAE6738064.1"/>
    </source>
</evidence>
<sequence length="410" mass="45518">MARPKKAVRTKGVYDRGSAWQVKIKRKDAAGNLHTINRTFPYSEATRAKALAQAEAFASAERAALHEEKQPASSLLGNQTLGAWIDRYILEVCPLKKGGDGDARLLRLVKERFPATCSKPVGKLQPQDFDLSDGGMAHSLQEDYHLAPATITRNLAMLSSVFTTAARRWRFKIDNPIRVALKPSVSNERERVVTDKEWAAVLASLAPMRPATRAAIAFLRWTGARRGEAIKLRWENLSFHKKSPEATFRDTKNPKGGKAVNRTIFLTPEAASVLDVLTKELHEAKLQSEGLPPCPKTPPMRPSSGYVFSLDEGKTSIAADSVTQAWGRACEAARVSGATLHDLRHTRITELANLLPIHQVMKISGHKTTQMLTRYYNPDMQELGEIFEVTRAAAEKAQRDYIKKTSRKTG</sequence>
<dbReference type="InterPro" id="IPR050090">
    <property type="entry name" value="Tyrosine_recombinase_XerCD"/>
</dbReference>
<feature type="domain" description="Tyr recombinase" evidence="5">
    <location>
        <begin position="188"/>
        <end position="388"/>
    </location>
</feature>
<evidence type="ECO:0000259" key="5">
    <source>
        <dbReference type="PROSITE" id="PS51898"/>
    </source>
</evidence>
<dbReference type="EMBL" id="HG992338">
    <property type="protein sequence ID" value="CAE6814464.1"/>
    <property type="molecule type" value="Genomic_DNA"/>
</dbReference>
<dbReference type="Gene3D" id="1.10.443.10">
    <property type="entry name" value="Intergrase catalytic core"/>
    <property type="match status" value="1"/>
</dbReference>
<keyword evidence="3" id="KW-0238">DNA-binding</keyword>
<dbReference type="CDD" id="cd00796">
    <property type="entry name" value="INT_Rci_Hp1_C"/>
    <property type="match status" value="1"/>
</dbReference>
<dbReference type="GO" id="GO:0006310">
    <property type="term" value="P:DNA recombination"/>
    <property type="evidence" value="ECO:0007669"/>
    <property type="project" value="UniProtKB-KW"/>
</dbReference>
<dbReference type="EMBL" id="HG992341">
    <property type="protein sequence ID" value="CAE6738044.1"/>
    <property type="molecule type" value="Genomic_DNA"/>
</dbReference>
<dbReference type="EMBL" id="HG992338">
    <property type="protein sequence ID" value="CAE6814449.1"/>
    <property type="molecule type" value="Genomic_DNA"/>
</dbReference>
<dbReference type="PANTHER" id="PTHR30349">
    <property type="entry name" value="PHAGE INTEGRASE-RELATED"/>
    <property type="match status" value="1"/>
</dbReference>
<dbReference type="InterPro" id="IPR002104">
    <property type="entry name" value="Integrase_catalytic"/>
</dbReference>
<dbReference type="SUPFAM" id="SSF56349">
    <property type="entry name" value="DNA breaking-rejoining enzymes"/>
    <property type="match status" value="1"/>
</dbReference>
<dbReference type="InterPro" id="IPR011010">
    <property type="entry name" value="DNA_brk_join_enz"/>
</dbReference>
<dbReference type="RefSeq" id="WP_039810110.1">
    <property type="nucleotide sequence ID" value="NZ_CP076534.1"/>
</dbReference>
<keyword evidence="9" id="KW-1185">Reference proteome</keyword>
<evidence type="ECO:0000313" key="7">
    <source>
        <dbReference type="EMBL" id="CAE6814449.1"/>
    </source>
</evidence>
<evidence type="ECO:0000313" key="9">
    <source>
        <dbReference type="Proteomes" id="UP000835287"/>
    </source>
</evidence>
<dbReference type="PROSITE" id="PS51898">
    <property type="entry name" value="TYR_RECOMBINASE"/>
    <property type="match status" value="1"/>
</dbReference>
<evidence type="ECO:0000256" key="2">
    <source>
        <dbReference type="ARBA" id="ARBA00022908"/>
    </source>
</evidence>
<name>A0A8D6VG31_9XANT</name>
<dbReference type="Proteomes" id="UP000835287">
    <property type="component" value="Chromosome"/>
</dbReference>
<dbReference type="AlphaFoldDB" id="A0A8D6VG31"/>
<dbReference type="GO" id="GO:0015074">
    <property type="term" value="P:DNA integration"/>
    <property type="evidence" value="ECO:0007669"/>
    <property type="project" value="UniProtKB-KW"/>
</dbReference>
<protein>
    <submittedName>
        <fullName evidence="6">Tyrosine recombinase XerC</fullName>
    </submittedName>
</protein>
<dbReference type="GO" id="GO:0003677">
    <property type="term" value="F:DNA binding"/>
    <property type="evidence" value="ECO:0007669"/>
    <property type="project" value="UniProtKB-KW"/>
</dbReference>
<evidence type="ECO:0000256" key="1">
    <source>
        <dbReference type="ARBA" id="ARBA00008857"/>
    </source>
</evidence>
<organism evidence="6">
    <name type="scientific">Xanthomonas arboricola pv. corylina</name>
    <dbReference type="NCBI Taxonomy" id="487821"/>
    <lineage>
        <taxon>Bacteria</taxon>
        <taxon>Pseudomonadati</taxon>
        <taxon>Pseudomonadota</taxon>
        <taxon>Gammaproteobacteria</taxon>
        <taxon>Lysobacterales</taxon>
        <taxon>Lysobacteraceae</taxon>
        <taxon>Xanthomonas</taxon>
    </lineage>
</organism>
<gene>
    <name evidence="6" type="primary">xerC_2</name>
    <name evidence="7" type="synonym">xerC_5</name>
    <name evidence="6" type="ORF">CFBP1159_13610</name>
    <name evidence="7" type="ORF">XAC301_32120</name>
</gene>
<evidence type="ECO:0000256" key="3">
    <source>
        <dbReference type="ARBA" id="ARBA00023125"/>
    </source>
</evidence>
<dbReference type="Pfam" id="PF00589">
    <property type="entry name" value="Phage_integrase"/>
    <property type="match status" value="1"/>
</dbReference>
<dbReference type="InterPro" id="IPR013762">
    <property type="entry name" value="Integrase-like_cat_sf"/>
</dbReference>
<keyword evidence="2" id="KW-0229">DNA integration</keyword>
<keyword evidence="4" id="KW-0233">DNA recombination</keyword>
<reference evidence="8 9" key="1">
    <citation type="submission" date="2021-02" db="EMBL/GenBank/DDBJ databases">
        <authorList>
            <person name="Pothier F. J."/>
        </authorList>
    </citation>
    <scope>NUCLEOTIDE SEQUENCE</scope>
    <source>
        <strain evidence="7 9">301</strain>
        <strain evidence="6 8">CFBP 1159</strain>
    </source>
</reference>